<dbReference type="EMBL" id="MN739375">
    <property type="protein sequence ID" value="QHT01524.1"/>
    <property type="molecule type" value="Genomic_DNA"/>
</dbReference>
<dbReference type="AlphaFoldDB" id="A0A6C0CD95"/>
<organism evidence="2">
    <name type="scientific">viral metagenome</name>
    <dbReference type="NCBI Taxonomy" id="1070528"/>
    <lineage>
        <taxon>unclassified sequences</taxon>
        <taxon>metagenomes</taxon>
        <taxon>organismal metagenomes</taxon>
    </lineage>
</organism>
<reference evidence="2" key="1">
    <citation type="journal article" date="2020" name="Nature">
        <title>Giant virus diversity and host interactions through global metagenomics.</title>
        <authorList>
            <person name="Schulz F."/>
            <person name="Roux S."/>
            <person name="Paez-Espino D."/>
            <person name="Jungbluth S."/>
            <person name="Walsh D.A."/>
            <person name="Denef V.J."/>
            <person name="McMahon K.D."/>
            <person name="Konstantinidis K.T."/>
            <person name="Eloe-Fadrosh E.A."/>
            <person name="Kyrpides N.C."/>
            <person name="Woyke T."/>
        </authorList>
    </citation>
    <scope>NUCLEOTIDE SEQUENCE</scope>
    <source>
        <strain evidence="2">GVMAG-M-3300020192-26</strain>
    </source>
</reference>
<protein>
    <submittedName>
        <fullName evidence="2">Uncharacterized protein</fullName>
    </submittedName>
</protein>
<feature type="compositionally biased region" description="Basic and acidic residues" evidence="1">
    <location>
        <begin position="268"/>
        <end position="293"/>
    </location>
</feature>
<name>A0A6C0CD95_9ZZZZ</name>
<evidence type="ECO:0000256" key="1">
    <source>
        <dbReference type="SAM" id="MobiDB-lite"/>
    </source>
</evidence>
<feature type="region of interest" description="Disordered" evidence="1">
    <location>
        <begin position="255"/>
        <end position="349"/>
    </location>
</feature>
<evidence type="ECO:0000313" key="2">
    <source>
        <dbReference type="EMBL" id="QHT01524.1"/>
    </source>
</evidence>
<accession>A0A6C0CD95</accession>
<proteinExistence type="predicted"/>
<sequence length="349" mass="39745">MDSKKQASKTTEQNPVYRYKNIDFENILVSPLDEKGPQGISYINYDNQRLKTKTKVLLQTGQIEMTSGGIPPIHPQFWPTDDKRAFVNIPLDDKQEACRDLRKHLEKVEAYFGSNEMREKIFKGKAKQYQFSPCIKINTNEDGDDAPVDPEKPKFVKHDSVKMKLNVIKDKEEWVNLTKLIKITDDGKTQIVAKEVKDVAAAITLRSKVRLLFTYNKLWANKTAAPGSKMKLYGIGFKLMVVEYVPGISKGPDLSQCDFIPDESSESNEEKDKEESEEAPKKSKKGSEDEVSPKKPKKKTGSEEEEKKPKKKKKNATESEEEVTKKPKKGKKKATESEEEVVSVKTKKR</sequence>